<dbReference type="GeneID" id="84782281"/>
<accession>A0A0R1K5C6</accession>
<dbReference type="PANTHER" id="PTHR23416">
    <property type="entry name" value="SIALIC ACID SYNTHASE-RELATED"/>
    <property type="match status" value="1"/>
</dbReference>
<keyword evidence="2 4" id="KW-0808">Transferase</keyword>
<gene>
    <name evidence="4" type="ORF">FD30_GL001405</name>
</gene>
<dbReference type="InterPro" id="IPR051159">
    <property type="entry name" value="Hexapeptide_acetyltransf"/>
</dbReference>
<dbReference type="InterPro" id="IPR001451">
    <property type="entry name" value="Hexapep"/>
</dbReference>
<dbReference type="PANTHER" id="PTHR23416:SF23">
    <property type="entry name" value="ACETYLTRANSFERASE C18B11.09C-RELATED"/>
    <property type="match status" value="1"/>
</dbReference>
<keyword evidence="3" id="KW-0677">Repeat</keyword>
<dbReference type="OrthoDB" id="9812571at2"/>
<evidence type="ECO:0000256" key="3">
    <source>
        <dbReference type="ARBA" id="ARBA00022737"/>
    </source>
</evidence>
<dbReference type="SUPFAM" id="SSF51161">
    <property type="entry name" value="Trimeric LpxA-like enzymes"/>
    <property type="match status" value="1"/>
</dbReference>
<comment type="caution">
    <text evidence="4">The sequence shown here is derived from an EMBL/GenBank/DDBJ whole genome shotgun (WGS) entry which is preliminary data.</text>
</comment>
<evidence type="ECO:0000313" key="5">
    <source>
        <dbReference type="Proteomes" id="UP000051162"/>
    </source>
</evidence>
<dbReference type="InterPro" id="IPR011004">
    <property type="entry name" value="Trimer_LpxA-like_sf"/>
</dbReference>
<dbReference type="GO" id="GO:0008374">
    <property type="term" value="F:O-acyltransferase activity"/>
    <property type="evidence" value="ECO:0007669"/>
    <property type="project" value="TreeGrafter"/>
</dbReference>
<dbReference type="Pfam" id="PF00132">
    <property type="entry name" value="Hexapep"/>
    <property type="match status" value="1"/>
</dbReference>
<dbReference type="PATRIC" id="fig|1423773.3.peg.1439"/>
<keyword evidence="5" id="KW-1185">Reference proteome</keyword>
<sequence length="175" mass="18664">MVSQKLSQAEIAAQQAVIDQNQRLVQRLNTGQHDAAEIRQLVSEIIGQPVDASVDIRLPFFTDFGRRLTLGKRVIINDQVQITDLGGIHLADDVLIGPGASLITVNHQLDPAHRHDLMVAPITIQQNAWVGAKAIILPGVTIGRNAVVGAGAVVTRDVPADTVVAGVPAKVMKTI</sequence>
<proteinExistence type="inferred from homology"/>
<name>A0A0R1K5C6_9LACO</name>
<reference evidence="4 5" key="1">
    <citation type="journal article" date="2015" name="Genome Announc.">
        <title>Expanding the biotechnology potential of lactobacilli through comparative genomics of 213 strains and associated genera.</title>
        <authorList>
            <person name="Sun Z."/>
            <person name="Harris H.M."/>
            <person name="McCann A."/>
            <person name="Guo C."/>
            <person name="Argimon S."/>
            <person name="Zhang W."/>
            <person name="Yang X."/>
            <person name="Jeffery I.B."/>
            <person name="Cooney J.C."/>
            <person name="Kagawa T.F."/>
            <person name="Liu W."/>
            <person name="Song Y."/>
            <person name="Salvetti E."/>
            <person name="Wrobel A."/>
            <person name="Rasinkangas P."/>
            <person name="Parkhill J."/>
            <person name="Rea M.C."/>
            <person name="O'Sullivan O."/>
            <person name="Ritari J."/>
            <person name="Douillard F.P."/>
            <person name="Paul Ross R."/>
            <person name="Yang R."/>
            <person name="Briner A.E."/>
            <person name="Felis G.E."/>
            <person name="de Vos W.M."/>
            <person name="Barrangou R."/>
            <person name="Klaenhammer T.R."/>
            <person name="Caufield P.W."/>
            <person name="Cui Y."/>
            <person name="Zhang H."/>
            <person name="O'Toole P.W."/>
        </authorList>
    </citation>
    <scope>NUCLEOTIDE SEQUENCE [LARGE SCALE GENOMIC DNA]</scope>
    <source>
        <strain evidence="4 5">DSM 19117</strain>
    </source>
</reference>
<dbReference type="PROSITE" id="PS00101">
    <property type="entry name" value="HEXAPEP_TRANSFERASES"/>
    <property type="match status" value="1"/>
</dbReference>
<dbReference type="STRING" id="1423773.FD30_GL001405"/>
<comment type="similarity">
    <text evidence="1">Belongs to the transferase hexapeptide repeat family.</text>
</comment>
<organism evidence="4 5">
    <name type="scientific">Levilactobacillus namurensis DSM 19117</name>
    <dbReference type="NCBI Taxonomy" id="1423773"/>
    <lineage>
        <taxon>Bacteria</taxon>
        <taxon>Bacillati</taxon>
        <taxon>Bacillota</taxon>
        <taxon>Bacilli</taxon>
        <taxon>Lactobacillales</taxon>
        <taxon>Lactobacillaceae</taxon>
        <taxon>Levilactobacillus</taxon>
    </lineage>
</organism>
<dbReference type="RefSeq" id="WP_056943981.1">
    <property type="nucleotide sequence ID" value="NZ_AZDT01000019.1"/>
</dbReference>
<dbReference type="Proteomes" id="UP000051162">
    <property type="component" value="Unassembled WGS sequence"/>
</dbReference>
<protein>
    <submittedName>
        <fullName evidence="4">Maltose o-acetyltransferase</fullName>
    </submittedName>
</protein>
<dbReference type="InterPro" id="IPR018357">
    <property type="entry name" value="Hexapep_transf_CS"/>
</dbReference>
<dbReference type="AlphaFoldDB" id="A0A0R1K5C6"/>
<evidence type="ECO:0000313" key="4">
    <source>
        <dbReference type="EMBL" id="KRK76467.1"/>
    </source>
</evidence>
<dbReference type="EMBL" id="AZDT01000019">
    <property type="protein sequence ID" value="KRK76467.1"/>
    <property type="molecule type" value="Genomic_DNA"/>
</dbReference>
<evidence type="ECO:0000256" key="2">
    <source>
        <dbReference type="ARBA" id="ARBA00022679"/>
    </source>
</evidence>
<dbReference type="Gene3D" id="2.160.10.10">
    <property type="entry name" value="Hexapeptide repeat proteins"/>
    <property type="match status" value="1"/>
</dbReference>
<evidence type="ECO:0000256" key="1">
    <source>
        <dbReference type="ARBA" id="ARBA00007274"/>
    </source>
</evidence>